<protein>
    <recommendedName>
        <fullName evidence="2">site-specific DNA-methyltransferase (adenine-specific)</fullName>
        <ecNumber evidence="2">2.1.1.72</ecNumber>
    </recommendedName>
</protein>
<evidence type="ECO:0000313" key="9">
    <source>
        <dbReference type="EMBL" id="UYU89405.1"/>
    </source>
</evidence>
<keyword evidence="5" id="KW-0949">S-adenosyl-L-methionine</keyword>
<evidence type="ECO:0000256" key="5">
    <source>
        <dbReference type="ARBA" id="ARBA00022691"/>
    </source>
</evidence>
<organism evidence="9 10">
    <name type="scientific">Bacteroides thetaiotaomicron</name>
    <dbReference type="NCBI Taxonomy" id="818"/>
    <lineage>
        <taxon>Bacteria</taxon>
        <taxon>Pseudomonadati</taxon>
        <taxon>Bacteroidota</taxon>
        <taxon>Bacteroidia</taxon>
        <taxon>Bacteroidales</taxon>
        <taxon>Bacteroidaceae</taxon>
        <taxon>Bacteroides</taxon>
    </lineage>
</organism>
<evidence type="ECO:0000256" key="2">
    <source>
        <dbReference type="ARBA" id="ARBA00011900"/>
    </source>
</evidence>
<name>A0AB38U936_BACT4</name>
<dbReference type="Proteomes" id="UP001162960">
    <property type="component" value="Chromosome"/>
</dbReference>
<evidence type="ECO:0000256" key="3">
    <source>
        <dbReference type="ARBA" id="ARBA00022603"/>
    </source>
</evidence>
<dbReference type="EC" id="2.1.1.72" evidence="2"/>
<evidence type="ECO:0000256" key="7">
    <source>
        <dbReference type="ARBA" id="ARBA00047942"/>
    </source>
</evidence>
<sequence>MSSNYDTPVEVRELEKMINNFTYNNGYDVSQVFNDFLTYIIHYFTPNAEPLESWKYKPEQTAVFWKMFQEWIRIMDRQIALHEWYDAFGDLYMACVASKMKQQGTGQFFTPTGICDMMAEINDNNEKATGKYINDPACGSGRTLLAWHVRNIGNYLCAEDIDRTCCLMTVCNFIIHGCVGEVICHDSLDPDSFYTGWKINERLNTTRFSPIPLITVREITKEESVTLRIWDNIRLENEEKRKAGTPKPIQDENLPKKVKTITLNPENITKNKENVPSKPIQLSLFD</sequence>
<dbReference type="GO" id="GO:0008170">
    <property type="term" value="F:N-methyltransferase activity"/>
    <property type="evidence" value="ECO:0007669"/>
    <property type="project" value="InterPro"/>
</dbReference>
<comment type="catalytic activity">
    <reaction evidence="7">
        <text>a 2'-deoxyadenosine in DNA + S-adenosyl-L-methionine = an N(6)-methyl-2'-deoxyadenosine in DNA + S-adenosyl-L-homocysteine + H(+)</text>
        <dbReference type="Rhea" id="RHEA:15197"/>
        <dbReference type="Rhea" id="RHEA-COMP:12418"/>
        <dbReference type="Rhea" id="RHEA-COMP:12419"/>
        <dbReference type="ChEBI" id="CHEBI:15378"/>
        <dbReference type="ChEBI" id="CHEBI:57856"/>
        <dbReference type="ChEBI" id="CHEBI:59789"/>
        <dbReference type="ChEBI" id="CHEBI:90615"/>
        <dbReference type="ChEBI" id="CHEBI:90616"/>
        <dbReference type="EC" id="2.1.1.72"/>
    </reaction>
</comment>
<evidence type="ECO:0000313" key="10">
    <source>
        <dbReference type="Proteomes" id="UP001162960"/>
    </source>
</evidence>
<dbReference type="PANTHER" id="PTHR42933:SF4">
    <property type="entry name" value="TYPE I RESTRICTION ENZYME ECOKI METHYLASE SUBUNIT"/>
    <property type="match status" value="1"/>
</dbReference>
<evidence type="ECO:0000256" key="4">
    <source>
        <dbReference type="ARBA" id="ARBA00022679"/>
    </source>
</evidence>
<dbReference type="AlphaFoldDB" id="A0AB38U936"/>
<dbReference type="RefSeq" id="WP_264455096.1">
    <property type="nucleotide sequence ID" value="NZ_CP083685.1"/>
</dbReference>
<keyword evidence="4" id="KW-0808">Transferase</keyword>
<dbReference type="InterPro" id="IPR051537">
    <property type="entry name" value="DNA_Adenine_Mtase"/>
</dbReference>
<dbReference type="GO" id="GO:0032259">
    <property type="term" value="P:methylation"/>
    <property type="evidence" value="ECO:0007669"/>
    <property type="project" value="UniProtKB-KW"/>
</dbReference>
<dbReference type="InterPro" id="IPR003356">
    <property type="entry name" value="DNA_methylase_A-5"/>
</dbReference>
<dbReference type="SUPFAM" id="SSF53335">
    <property type="entry name" value="S-adenosyl-L-methionine-dependent methyltransferases"/>
    <property type="match status" value="1"/>
</dbReference>
<proteinExistence type="inferred from homology"/>
<accession>A0AB38U936</accession>
<dbReference type="PANTHER" id="PTHR42933">
    <property type="entry name" value="SLR6095 PROTEIN"/>
    <property type="match status" value="1"/>
</dbReference>
<dbReference type="GO" id="GO:0003677">
    <property type="term" value="F:DNA binding"/>
    <property type="evidence" value="ECO:0007669"/>
    <property type="project" value="InterPro"/>
</dbReference>
<dbReference type="EMBL" id="CP083685">
    <property type="protein sequence ID" value="UYU89405.1"/>
    <property type="molecule type" value="Genomic_DNA"/>
</dbReference>
<dbReference type="PRINTS" id="PR00507">
    <property type="entry name" value="N12N6MTFRASE"/>
</dbReference>
<dbReference type="Gene3D" id="3.40.50.150">
    <property type="entry name" value="Vaccinia Virus protein VP39"/>
    <property type="match status" value="1"/>
</dbReference>
<reference evidence="9" key="1">
    <citation type="submission" date="2021-06" db="EMBL/GenBank/DDBJ databases">
        <title>Interrogation of the integrated mobile genetic elements in gut-associated Bacteroides with a consensus prediction approach.</title>
        <authorList>
            <person name="Campbell D.E."/>
            <person name="Leigh J.R."/>
            <person name="Kim T."/>
            <person name="England W."/>
            <person name="Whitaker R.J."/>
            <person name="Degnan P.H."/>
        </authorList>
    </citation>
    <scope>NUCLEOTIDE SEQUENCE</scope>
    <source>
        <strain evidence="9">VPI-3443</strain>
    </source>
</reference>
<evidence type="ECO:0000256" key="6">
    <source>
        <dbReference type="ARBA" id="ARBA00022747"/>
    </source>
</evidence>
<dbReference type="GO" id="GO:0009007">
    <property type="term" value="F:site-specific DNA-methyltransferase (adenine-specific) activity"/>
    <property type="evidence" value="ECO:0007669"/>
    <property type="project" value="UniProtKB-EC"/>
</dbReference>
<dbReference type="InterPro" id="IPR029063">
    <property type="entry name" value="SAM-dependent_MTases_sf"/>
</dbReference>
<evidence type="ECO:0000259" key="8">
    <source>
        <dbReference type="Pfam" id="PF02384"/>
    </source>
</evidence>
<feature type="domain" description="DNA methylase adenine-specific" evidence="8">
    <location>
        <begin position="85"/>
        <end position="193"/>
    </location>
</feature>
<keyword evidence="6" id="KW-0680">Restriction system</keyword>
<gene>
    <name evidence="9" type="ORF">KQP74_15780</name>
</gene>
<evidence type="ECO:0000256" key="1">
    <source>
        <dbReference type="ARBA" id="ARBA00006594"/>
    </source>
</evidence>
<dbReference type="GO" id="GO:0009307">
    <property type="term" value="P:DNA restriction-modification system"/>
    <property type="evidence" value="ECO:0007669"/>
    <property type="project" value="UniProtKB-KW"/>
</dbReference>
<comment type="similarity">
    <text evidence="1">Belongs to the N(4)/N(6)-methyltransferase family.</text>
</comment>
<dbReference type="Pfam" id="PF02384">
    <property type="entry name" value="N6_Mtase"/>
    <property type="match status" value="1"/>
</dbReference>
<keyword evidence="3 9" id="KW-0489">Methyltransferase</keyword>